<reference evidence="4 5" key="1">
    <citation type="submission" date="2021-07" db="EMBL/GenBank/DDBJ databases">
        <title>Shewanella sp. nov, isolated from SCS.</title>
        <authorList>
            <person name="Cao W.R."/>
        </authorList>
    </citation>
    <scope>NUCLEOTIDE SEQUENCE [LARGE SCALE GENOMIC DNA]</scope>
    <source>
        <strain evidence="4 5">NR704-98</strain>
    </source>
</reference>
<protein>
    <recommendedName>
        <fullName evidence="2">Glucosamine-6-phosphate deaminase</fullName>
        <ecNumber evidence="2">3.5.99.6</ecNumber>
    </recommendedName>
    <alternativeName>
        <fullName evidence="2">GlcN6P deaminase</fullName>
        <shortName evidence="2">GNPDA</shortName>
    </alternativeName>
    <alternativeName>
        <fullName evidence="2">Glucosamine-6-phosphate isomerase</fullName>
    </alternativeName>
</protein>
<dbReference type="HAMAP" id="MF_01241">
    <property type="entry name" value="GlcN6P_deamin"/>
    <property type="match status" value="1"/>
</dbReference>
<comment type="caution">
    <text evidence="4">The sequence shown here is derived from an EMBL/GenBank/DDBJ whole genome shotgun (WGS) entry which is preliminary data.</text>
</comment>
<sequence>MQVIILNSASQVAVHAALRVKSLIDEKPDSVLGLATGSTPIALYKQLVNLYRKGELSFAQVKSFNLDEYFDIAPDNPQSYRYFMTKNLFKHIDIDHNNTYLPTCFIGQNPRVEAAAFEKNIQLAGGVDLQILGLGANGHIGFNEPTSSLGSRTRVKSLTPQTIKDNSRLFEQGEYQPDMAMTMGIATILDSRNLLLMATGLNKAKAVKQMITGPLSAMCPASALQMHRDAVVLLDREAASELDNTEYFSWVNEQNTRLNNEFGFYS</sequence>
<dbReference type="Proteomes" id="UP001195963">
    <property type="component" value="Unassembled WGS sequence"/>
</dbReference>
<dbReference type="RefSeq" id="WP_220110790.1">
    <property type="nucleotide sequence ID" value="NZ_JAHZST010000013.1"/>
</dbReference>
<dbReference type="Pfam" id="PF01182">
    <property type="entry name" value="Glucosamine_iso"/>
    <property type="match status" value="1"/>
</dbReference>
<dbReference type="PANTHER" id="PTHR11280">
    <property type="entry name" value="GLUCOSAMINE-6-PHOSPHATE ISOMERASE"/>
    <property type="match status" value="1"/>
</dbReference>
<comment type="caution">
    <text evidence="2">Lacks conserved residue(s) required for the propagation of feature annotation.</text>
</comment>
<comment type="pathway">
    <text evidence="2">Amino-sugar metabolism; N-acetylneuraminate degradation; D-fructose 6-phosphate from N-acetylneuraminate: step 5/5.</text>
</comment>
<comment type="subunit">
    <text evidence="2">Homohexamer.</text>
</comment>
<dbReference type="InterPro" id="IPR006148">
    <property type="entry name" value="Glc/Gal-6P_isomerase"/>
</dbReference>
<comment type="function">
    <text evidence="2">Catalyzes the reversible isomerization-deamination of glucosamine 6-phosphate (GlcN6P) to form fructose 6-phosphate (Fru6P) and ammonium ion.</text>
</comment>
<keyword evidence="5" id="KW-1185">Reference proteome</keyword>
<dbReference type="CDD" id="cd01399">
    <property type="entry name" value="GlcN6P_deaminase"/>
    <property type="match status" value="1"/>
</dbReference>
<comment type="similarity">
    <text evidence="2">Belongs to the glucosamine/galactosamine-6-phosphate isomerase family. NagB subfamily.</text>
</comment>
<comment type="catalytic activity">
    <reaction evidence="2">
        <text>alpha-D-glucosamine 6-phosphate + H2O = beta-D-fructose 6-phosphate + NH4(+)</text>
        <dbReference type="Rhea" id="RHEA:12172"/>
        <dbReference type="ChEBI" id="CHEBI:15377"/>
        <dbReference type="ChEBI" id="CHEBI:28938"/>
        <dbReference type="ChEBI" id="CHEBI:57634"/>
        <dbReference type="ChEBI" id="CHEBI:75989"/>
        <dbReference type="EC" id="3.5.99.6"/>
    </reaction>
</comment>
<feature type="domain" description="Glucosamine/galactosamine-6-phosphate isomerase" evidence="3">
    <location>
        <begin position="9"/>
        <end position="230"/>
    </location>
</feature>
<evidence type="ECO:0000256" key="2">
    <source>
        <dbReference type="HAMAP-Rule" id="MF_01241"/>
    </source>
</evidence>
<dbReference type="EMBL" id="JAHZST010000013">
    <property type="protein sequence ID" value="MBW8185359.1"/>
    <property type="molecule type" value="Genomic_DNA"/>
</dbReference>
<dbReference type="GO" id="GO:0004342">
    <property type="term" value="F:glucosamine-6-phosphate deaminase activity"/>
    <property type="evidence" value="ECO:0007669"/>
    <property type="project" value="UniProtKB-EC"/>
</dbReference>
<keyword evidence="2" id="KW-0119">Carbohydrate metabolism</keyword>
<dbReference type="NCBIfam" id="TIGR00502">
    <property type="entry name" value="nagB"/>
    <property type="match status" value="1"/>
</dbReference>
<name>A0ABS7E703_9GAMM</name>
<evidence type="ECO:0000256" key="1">
    <source>
        <dbReference type="ARBA" id="ARBA00022801"/>
    </source>
</evidence>
<accession>A0ABS7E703</accession>
<gene>
    <name evidence="2 4" type="primary">nagB</name>
    <name evidence="4" type="ORF">K0625_17025</name>
</gene>
<keyword evidence="1 2" id="KW-0378">Hydrolase</keyword>
<proteinExistence type="inferred from homology"/>
<dbReference type="PROSITE" id="PS01161">
    <property type="entry name" value="GLC_GALNAC_ISOMERASE"/>
    <property type="match status" value="1"/>
</dbReference>
<evidence type="ECO:0000259" key="3">
    <source>
        <dbReference type="Pfam" id="PF01182"/>
    </source>
</evidence>
<feature type="active site" description="Proton acceptor; for enolization step" evidence="2">
    <location>
        <position position="67"/>
    </location>
</feature>
<dbReference type="Gene3D" id="3.40.50.1360">
    <property type="match status" value="1"/>
</dbReference>
<dbReference type="SUPFAM" id="SSF100950">
    <property type="entry name" value="NagB/RpiA/CoA transferase-like"/>
    <property type="match status" value="1"/>
</dbReference>
<dbReference type="EC" id="3.5.99.6" evidence="2"/>
<dbReference type="InterPro" id="IPR018321">
    <property type="entry name" value="Glucosamine6P_isomerase_CS"/>
</dbReference>
<feature type="active site" description="For ring-opening step" evidence="2">
    <location>
        <position position="144"/>
    </location>
</feature>
<feature type="active site" description="Proton acceptor; for ring-opening step" evidence="2">
    <location>
        <position position="139"/>
    </location>
</feature>
<evidence type="ECO:0000313" key="4">
    <source>
        <dbReference type="EMBL" id="MBW8185359.1"/>
    </source>
</evidence>
<evidence type="ECO:0000313" key="5">
    <source>
        <dbReference type="Proteomes" id="UP001195963"/>
    </source>
</evidence>
<feature type="active site" description="For ring-opening step" evidence="2">
    <location>
        <position position="137"/>
    </location>
</feature>
<dbReference type="PANTHER" id="PTHR11280:SF5">
    <property type="entry name" value="GLUCOSAMINE-6-PHOSPHATE ISOMERASE"/>
    <property type="match status" value="1"/>
</dbReference>
<dbReference type="InterPro" id="IPR004547">
    <property type="entry name" value="Glucosamine6P_isomerase"/>
</dbReference>
<dbReference type="InterPro" id="IPR037171">
    <property type="entry name" value="NagB/RpiA_transferase-like"/>
</dbReference>
<organism evidence="4 5">
    <name type="scientific">Shewanella nanhaiensis</name>
    <dbReference type="NCBI Taxonomy" id="2864872"/>
    <lineage>
        <taxon>Bacteria</taxon>
        <taxon>Pseudomonadati</taxon>
        <taxon>Pseudomonadota</taxon>
        <taxon>Gammaproteobacteria</taxon>
        <taxon>Alteromonadales</taxon>
        <taxon>Shewanellaceae</taxon>
        <taxon>Shewanella</taxon>
    </lineage>
</organism>